<evidence type="ECO:0008006" key="5">
    <source>
        <dbReference type="Google" id="ProtNLM"/>
    </source>
</evidence>
<evidence type="ECO:0000256" key="1">
    <source>
        <dbReference type="SAM" id="MobiDB-lite"/>
    </source>
</evidence>
<proteinExistence type="predicted"/>
<evidence type="ECO:0000313" key="4">
    <source>
        <dbReference type="Proteomes" id="UP000030641"/>
    </source>
</evidence>
<protein>
    <recommendedName>
        <fullName evidence="5">Late sexual development protein</fullName>
    </recommendedName>
</protein>
<dbReference type="OrthoDB" id="5293813at2759"/>
<accession>A0A074YKF6</accession>
<dbReference type="RefSeq" id="XP_013346834.1">
    <property type="nucleotide sequence ID" value="XM_013491380.1"/>
</dbReference>
<sequence length="434" mass="45358">MAYRATALLALSGLASFSNAKPIQSYGSTASGSDSSHGSMTSTHESSMPSSHGGSLASSYGSSMASSYGSAMPSSNGDSDHPHGSMTSSSPYSASSNYQSFPTQVATSKNLLLSNGFPNLSPQALSAVNNAAHGTLSNATGPPPSFSPDELTNFQLVAFNEFFEVAFFTSLLTNITSGISGFEIPAHLNSSFILDTLIAVQAQEELHAINANTKLPIPLKTCEYVFPTSNFNDAIALAATFTDVVLGTLQDVAVIFAAKNPEVVRGVAATIGQEGEQNGFYRALQNKIPSAQPFLTASARDFAFSALNQNFVVAGSCDVSGIDLKIFEVLSLETANVGLGDQTITLSFDISDFHGTTEDLAFVLISGQNVPIVQDLKNVKQEGNKVTFDADFLQQTDLLFGLTIGAVVRKGGDLATVDQVADAAIFGPALIEVA</sequence>
<organism evidence="3 4">
    <name type="scientific">Aureobasidium subglaciale (strain EXF-2481)</name>
    <name type="common">Aureobasidium pullulans var. subglaciale</name>
    <dbReference type="NCBI Taxonomy" id="1043005"/>
    <lineage>
        <taxon>Eukaryota</taxon>
        <taxon>Fungi</taxon>
        <taxon>Dikarya</taxon>
        <taxon>Ascomycota</taxon>
        <taxon>Pezizomycotina</taxon>
        <taxon>Dothideomycetes</taxon>
        <taxon>Dothideomycetidae</taxon>
        <taxon>Dothideales</taxon>
        <taxon>Saccotheciaceae</taxon>
        <taxon>Aureobasidium</taxon>
    </lineage>
</organism>
<dbReference type="OMA" id="WMTYINQ"/>
<feature type="signal peptide" evidence="2">
    <location>
        <begin position="1"/>
        <end position="20"/>
    </location>
</feature>
<keyword evidence="2" id="KW-0732">Signal</keyword>
<reference evidence="3 4" key="1">
    <citation type="journal article" date="2014" name="BMC Genomics">
        <title>Genome sequencing of four Aureobasidium pullulans varieties: biotechnological potential, stress tolerance, and description of new species.</title>
        <authorList>
            <person name="Gostin Ar C."/>
            <person name="Ohm R.A."/>
            <person name="Kogej T."/>
            <person name="Sonjak S."/>
            <person name="Turk M."/>
            <person name="Zajc J."/>
            <person name="Zalar P."/>
            <person name="Grube M."/>
            <person name="Sun H."/>
            <person name="Han J."/>
            <person name="Sharma A."/>
            <person name="Chiniquy J."/>
            <person name="Ngan C.Y."/>
            <person name="Lipzen A."/>
            <person name="Barry K."/>
            <person name="Grigoriev I.V."/>
            <person name="Gunde-Cimerman N."/>
        </authorList>
    </citation>
    <scope>NUCLEOTIDE SEQUENCE [LARGE SCALE GENOMIC DNA]</scope>
    <source>
        <strain evidence="3 4">EXF-2481</strain>
    </source>
</reference>
<feature type="compositionally biased region" description="Low complexity" evidence="1">
    <location>
        <begin position="25"/>
        <end position="75"/>
    </location>
</feature>
<feature type="region of interest" description="Disordered" evidence="1">
    <location>
        <begin position="25"/>
        <end position="95"/>
    </location>
</feature>
<name>A0A074YKF6_AURSE</name>
<dbReference type="AlphaFoldDB" id="A0A074YKF6"/>
<evidence type="ECO:0000256" key="2">
    <source>
        <dbReference type="SAM" id="SignalP"/>
    </source>
</evidence>
<dbReference type="EMBL" id="KL584752">
    <property type="protein sequence ID" value="KEQ98308.1"/>
    <property type="molecule type" value="Genomic_DNA"/>
</dbReference>
<dbReference type="InParanoid" id="A0A074YKF6"/>
<evidence type="ECO:0000313" key="3">
    <source>
        <dbReference type="EMBL" id="KEQ98308.1"/>
    </source>
</evidence>
<dbReference type="GeneID" id="25365677"/>
<dbReference type="Proteomes" id="UP000030641">
    <property type="component" value="Unassembled WGS sequence"/>
</dbReference>
<keyword evidence="4" id="KW-1185">Reference proteome</keyword>
<gene>
    <name evidence="3" type="ORF">AUEXF2481DRAFT_36815</name>
</gene>
<feature type="compositionally biased region" description="Low complexity" evidence="1">
    <location>
        <begin position="85"/>
        <end position="95"/>
    </location>
</feature>
<dbReference type="HOGENOM" id="CLU_045147_0_0_1"/>
<feature type="chain" id="PRO_5001704513" description="Late sexual development protein" evidence="2">
    <location>
        <begin position="21"/>
        <end position="434"/>
    </location>
</feature>